<name>A0ABT5B399_9BACT</name>
<evidence type="ECO:0000313" key="2">
    <source>
        <dbReference type="Proteomes" id="UP001217838"/>
    </source>
</evidence>
<accession>A0ABT5B399</accession>
<keyword evidence="2" id="KW-1185">Reference proteome</keyword>
<sequence length="179" mass="18688">MYFYTIDTDAGPDEVAALKTWFSQAAKIGEFGSQIEMSAAAAGWFADPANAATNAGFLRDEGAVLALFFLTDGPDQTPGTIDGMPGGIALRDKLASAKAGCGGQMCIIGGGLVDTDCIDQVSLGDLLDNLGAPAVIDEMPDPNLAKDFPDMAAEEMNQLLRDTLSAVIVQKCEEIAPPR</sequence>
<dbReference type="EMBL" id="JAQNDN010000003">
    <property type="protein sequence ID" value="MDC0668009.1"/>
    <property type="molecule type" value="Genomic_DNA"/>
</dbReference>
<organism evidence="1 2">
    <name type="scientific">Nannocystis radixulma</name>
    <dbReference type="NCBI Taxonomy" id="2995305"/>
    <lineage>
        <taxon>Bacteria</taxon>
        <taxon>Pseudomonadati</taxon>
        <taxon>Myxococcota</taxon>
        <taxon>Polyangia</taxon>
        <taxon>Nannocystales</taxon>
        <taxon>Nannocystaceae</taxon>
        <taxon>Nannocystis</taxon>
    </lineage>
</organism>
<proteinExistence type="predicted"/>
<dbReference type="Proteomes" id="UP001217838">
    <property type="component" value="Unassembled WGS sequence"/>
</dbReference>
<gene>
    <name evidence="1" type="ORF">POL58_09690</name>
</gene>
<reference evidence="1 2" key="1">
    <citation type="submission" date="2022-11" db="EMBL/GenBank/DDBJ databases">
        <title>Minimal conservation of predation-associated metabolite biosynthetic gene clusters underscores biosynthetic potential of Myxococcota including descriptions for ten novel species: Archangium lansinium sp. nov., Myxococcus landrumus sp. nov., Nannocystis bai.</title>
        <authorList>
            <person name="Ahearne A."/>
            <person name="Stevens C."/>
            <person name="Dowd S."/>
        </authorList>
    </citation>
    <scope>NUCLEOTIDE SEQUENCE [LARGE SCALE GENOMIC DNA]</scope>
    <source>
        <strain evidence="1 2">NCELM</strain>
    </source>
</reference>
<protein>
    <submittedName>
        <fullName evidence="1">Uncharacterized protein</fullName>
    </submittedName>
</protein>
<evidence type="ECO:0000313" key="1">
    <source>
        <dbReference type="EMBL" id="MDC0668009.1"/>
    </source>
</evidence>
<comment type="caution">
    <text evidence="1">The sequence shown here is derived from an EMBL/GenBank/DDBJ whole genome shotgun (WGS) entry which is preliminary data.</text>
</comment>
<dbReference type="RefSeq" id="WP_271996685.1">
    <property type="nucleotide sequence ID" value="NZ_JAQNDN010000003.1"/>
</dbReference>